<dbReference type="AlphaFoldDB" id="A0A1X6WN99"/>
<dbReference type="PROSITE" id="PS51257">
    <property type="entry name" value="PROKAR_LIPOPROTEIN"/>
    <property type="match status" value="1"/>
</dbReference>
<organism evidence="2 3">
    <name type="scientific">Vagococcus fluvialis bH819</name>
    <dbReference type="NCBI Taxonomy" id="1255619"/>
    <lineage>
        <taxon>Bacteria</taxon>
        <taxon>Bacillati</taxon>
        <taxon>Bacillota</taxon>
        <taxon>Bacilli</taxon>
        <taxon>Lactobacillales</taxon>
        <taxon>Enterococcaceae</taxon>
        <taxon>Vagococcus</taxon>
    </lineage>
</organism>
<keyword evidence="2" id="KW-0449">Lipoprotein</keyword>
<keyword evidence="3" id="KW-1185">Reference proteome</keyword>
<feature type="domain" description="DUF5105" evidence="1">
    <location>
        <begin position="33"/>
        <end position="205"/>
    </location>
</feature>
<dbReference type="InterPro" id="IPR031343">
    <property type="entry name" value="DUF5105"/>
</dbReference>
<reference evidence="3" key="1">
    <citation type="submission" date="2017-02" db="EMBL/GenBank/DDBJ databases">
        <authorList>
            <person name="Dridi B."/>
        </authorList>
    </citation>
    <scope>NUCLEOTIDE SEQUENCE [LARGE SCALE GENOMIC DNA]</scope>
    <source>
        <strain evidence="3">bH819</strain>
    </source>
</reference>
<dbReference type="RefSeq" id="WP_086950803.1">
    <property type="nucleotide sequence ID" value="NZ_FWFD01000007.1"/>
</dbReference>
<accession>A0A1X6WN99</accession>
<dbReference type="Pfam" id="PF17118">
    <property type="entry name" value="DUF5105"/>
    <property type="match status" value="1"/>
</dbReference>
<evidence type="ECO:0000313" key="2">
    <source>
        <dbReference type="EMBL" id="SLM85166.1"/>
    </source>
</evidence>
<dbReference type="OrthoDB" id="2199696at2"/>
<dbReference type="Proteomes" id="UP000195918">
    <property type="component" value="Unassembled WGS sequence"/>
</dbReference>
<evidence type="ECO:0000259" key="1">
    <source>
        <dbReference type="Pfam" id="PF17118"/>
    </source>
</evidence>
<proteinExistence type="predicted"/>
<gene>
    <name evidence="2" type="ORF">FM121_03645</name>
</gene>
<evidence type="ECO:0000313" key="3">
    <source>
        <dbReference type="Proteomes" id="UP000195918"/>
    </source>
</evidence>
<name>A0A1X6WN99_9ENTE</name>
<sequence>MKKKSMLLIPFLMVLFLVTGCGKKGLDGDEISKVFIENFIYEKEADKFKENFVDGDILSKQLSIMTDGFQESFSEVFDPVAGPLSAKEKEEISSGLMKEVREKSDYNYTIKEESKNNIMVTYKIKGFNYSSLVETTLKGVSTEIKINNSTDPKQTKRMILSAFSDALDKGKVMEKETKVTMKFKKEKKKWVLAENQDETLEVLLLSFITGYNDKKEYSKEMTHTVQRSVTQAKSSL</sequence>
<dbReference type="EMBL" id="FWFD01000007">
    <property type="protein sequence ID" value="SLM85166.1"/>
    <property type="molecule type" value="Genomic_DNA"/>
</dbReference>
<protein>
    <submittedName>
        <fullName evidence="2">Lipoprotein, putative</fullName>
    </submittedName>
</protein>